<feature type="transmembrane region" description="Helical" evidence="8">
    <location>
        <begin position="70"/>
        <end position="88"/>
    </location>
</feature>
<feature type="domain" description="Amino acid permease/ SLC12A" evidence="9">
    <location>
        <begin position="69"/>
        <end position="528"/>
    </location>
</feature>
<feature type="transmembrane region" description="Helical" evidence="8">
    <location>
        <begin position="211"/>
        <end position="232"/>
    </location>
</feature>
<gene>
    <name evidence="10" type="ORF">SRS1_10005</name>
</gene>
<dbReference type="GO" id="GO:0016020">
    <property type="term" value="C:membrane"/>
    <property type="evidence" value="ECO:0007669"/>
    <property type="project" value="UniProtKB-SubCell"/>
</dbReference>
<keyword evidence="4" id="KW-0029">Amino-acid transport</keyword>
<keyword evidence="2" id="KW-0813">Transport</keyword>
<feature type="transmembrane region" description="Helical" evidence="8">
    <location>
        <begin position="259"/>
        <end position="279"/>
    </location>
</feature>
<keyword evidence="6 8" id="KW-0472">Membrane</keyword>
<feature type="transmembrane region" description="Helical" evidence="8">
    <location>
        <begin position="178"/>
        <end position="199"/>
    </location>
</feature>
<feature type="transmembrane region" description="Helical" evidence="8">
    <location>
        <begin position="468"/>
        <end position="492"/>
    </location>
</feature>
<dbReference type="GO" id="GO:0015171">
    <property type="term" value="F:amino acid transmembrane transporter activity"/>
    <property type="evidence" value="ECO:0007669"/>
    <property type="project" value="TreeGrafter"/>
</dbReference>
<keyword evidence="3 8" id="KW-0812">Transmembrane</keyword>
<feature type="transmembrane region" description="Helical" evidence="8">
    <location>
        <begin position="299"/>
        <end position="319"/>
    </location>
</feature>
<evidence type="ECO:0000256" key="3">
    <source>
        <dbReference type="ARBA" id="ARBA00022692"/>
    </source>
</evidence>
<dbReference type="PANTHER" id="PTHR43341:SF18">
    <property type="entry name" value="AMINO ACID PERMEASE_ SLC12A DOMAIN-CONTAINING PROTEIN"/>
    <property type="match status" value="1"/>
</dbReference>
<evidence type="ECO:0000256" key="4">
    <source>
        <dbReference type="ARBA" id="ARBA00022970"/>
    </source>
</evidence>
<feature type="transmembrane region" description="Helical" evidence="8">
    <location>
        <begin position="100"/>
        <end position="124"/>
    </location>
</feature>
<sequence length="575" mass="62754">MSLRQESAGAIAGGPRASMDATHNNKLRSEEDGASVDKAFASTAEHDHVEGGVTATERAHLKQGLEQRHLSMIALAGSIGTGLFLSLGGSIQTGGPLGALLGYAVVGAIVCAVQFALGEVSALLPVTGSFVRHADYLIDPAWGFAVGWNLVYGNVLSIPSEISAICVLFQFWTDINSSLWIVIFILLTFTIGVVFVRAYGEVEFAFATLKLLTIVFLIIFGLVVNLGGIPGVERIGFRYWNTPGPFVEYIGTGAWGRLLGFWSCLVNAVFSFAGVESLAMAAAETRNPGRTIPRACKRVFLRIVLFYLLAVLVVGMLVASDDPRLDDYSGTAAQSPFVIAVSTAGYSAVGSVVNAIVITSAWSSSNQALLAGARVLYGLALKRQAPRIFVRTTSWGIPIFCTLFFTAFMFLAFMSLSSGALTVFYWFVSLTAAGVLVSWSTVLFNHIRLRTALRRQGIPASELPWHNGWTLYSSYAALVMCLVILFTGGFSVFTTGRWSANSFVSSYLDIPLVIVFFLGWKWTKKTKWVKLEDLPLREAIEQARERTLQAEREQQAEEAVKGRRTWLRLVSWIWD</sequence>
<evidence type="ECO:0000256" key="2">
    <source>
        <dbReference type="ARBA" id="ARBA00022448"/>
    </source>
</evidence>
<keyword evidence="5 8" id="KW-1133">Transmembrane helix</keyword>
<evidence type="ECO:0000256" key="5">
    <source>
        <dbReference type="ARBA" id="ARBA00022989"/>
    </source>
</evidence>
<evidence type="ECO:0000256" key="1">
    <source>
        <dbReference type="ARBA" id="ARBA00004141"/>
    </source>
</evidence>
<reference evidence="10 11" key="1">
    <citation type="submission" date="2017-02" db="EMBL/GenBank/DDBJ databases">
        <authorList>
            <person name="Peterson S.W."/>
        </authorList>
    </citation>
    <scope>NUCLEOTIDE SEQUENCE [LARGE SCALE GENOMIC DNA]</scope>
    <source>
        <strain evidence="10 11">SRS1_H2-8</strain>
    </source>
</reference>
<accession>A0A2N8ULS7</accession>
<proteinExistence type="predicted"/>
<evidence type="ECO:0000256" key="6">
    <source>
        <dbReference type="ARBA" id="ARBA00023136"/>
    </source>
</evidence>
<evidence type="ECO:0000313" key="10">
    <source>
        <dbReference type="EMBL" id="SJX65692.1"/>
    </source>
</evidence>
<feature type="transmembrane region" description="Helical" evidence="8">
    <location>
        <begin position="498"/>
        <end position="520"/>
    </location>
</feature>
<dbReference type="PIRSF" id="PIRSF006060">
    <property type="entry name" value="AA_transporter"/>
    <property type="match status" value="1"/>
</dbReference>
<dbReference type="InterPro" id="IPR004841">
    <property type="entry name" value="AA-permease/SLC12A_dom"/>
</dbReference>
<dbReference type="Gene3D" id="1.20.1740.10">
    <property type="entry name" value="Amino acid/polyamine transporter I"/>
    <property type="match status" value="1"/>
</dbReference>
<feature type="transmembrane region" description="Helical" evidence="8">
    <location>
        <begin position="423"/>
        <end position="447"/>
    </location>
</feature>
<evidence type="ECO:0000256" key="7">
    <source>
        <dbReference type="SAM" id="MobiDB-lite"/>
    </source>
</evidence>
<protein>
    <submittedName>
        <fullName evidence="10">Probable general amino acid permease</fullName>
    </submittedName>
</protein>
<evidence type="ECO:0000259" key="9">
    <source>
        <dbReference type="Pfam" id="PF00324"/>
    </source>
</evidence>
<dbReference type="PANTHER" id="PTHR43341">
    <property type="entry name" value="AMINO ACID PERMEASE"/>
    <property type="match status" value="1"/>
</dbReference>
<dbReference type="FunFam" id="1.20.1740.10:FF:000006">
    <property type="entry name" value="General amino acid permease"/>
    <property type="match status" value="1"/>
</dbReference>
<dbReference type="InterPro" id="IPR050524">
    <property type="entry name" value="APC_YAT"/>
</dbReference>
<dbReference type="EMBL" id="LT795072">
    <property type="protein sequence ID" value="SJX65692.1"/>
    <property type="molecule type" value="Genomic_DNA"/>
</dbReference>
<dbReference type="Pfam" id="PF00324">
    <property type="entry name" value="AA_permease"/>
    <property type="match status" value="1"/>
</dbReference>
<feature type="transmembrane region" description="Helical" evidence="8">
    <location>
        <begin position="339"/>
        <end position="362"/>
    </location>
</feature>
<evidence type="ECO:0000256" key="8">
    <source>
        <dbReference type="SAM" id="Phobius"/>
    </source>
</evidence>
<feature type="region of interest" description="Disordered" evidence="7">
    <location>
        <begin position="1"/>
        <end position="21"/>
    </location>
</feature>
<comment type="subcellular location">
    <subcellularLocation>
        <location evidence="1">Membrane</location>
        <topology evidence="1">Multi-pass membrane protein</topology>
    </subcellularLocation>
</comment>
<evidence type="ECO:0000313" key="11">
    <source>
        <dbReference type="Proteomes" id="UP000239563"/>
    </source>
</evidence>
<dbReference type="AlphaFoldDB" id="A0A2N8ULS7"/>
<dbReference type="Proteomes" id="UP000239563">
    <property type="component" value="Chromosome XIX"/>
</dbReference>
<organism evidence="10 11">
    <name type="scientific">Sporisorium reilianum f. sp. reilianum</name>
    <dbReference type="NCBI Taxonomy" id="72559"/>
    <lineage>
        <taxon>Eukaryota</taxon>
        <taxon>Fungi</taxon>
        <taxon>Dikarya</taxon>
        <taxon>Basidiomycota</taxon>
        <taxon>Ustilaginomycotina</taxon>
        <taxon>Ustilaginomycetes</taxon>
        <taxon>Ustilaginales</taxon>
        <taxon>Ustilaginaceae</taxon>
        <taxon>Sporisorium</taxon>
    </lineage>
</organism>
<feature type="transmembrane region" description="Helical" evidence="8">
    <location>
        <begin position="395"/>
        <end position="417"/>
    </location>
</feature>
<name>A0A2N8ULS7_9BASI</name>